<dbReference type="OrthoDB" id="4380123at2"/>
<evidence type="ECO:0008006" key="3">
    <source>
        <dbReference type="Google" id="ProtNLM"/>
    </source>
</evidence>
<accession>A0A139SX82</accession>
<evidence type="ECO:0000313" key="1">
    <source>
        <dbReference type="EMBL" id="KXU39218.1"/>
    </source>
</evidence>
<reference evidence="1 2" key="1">
    <citation type="submission" date="2016-02" db="EMBL/GenBank/DDBJ databases">
        <authorList>
            <person name="Wen L."/>
            <person name="He K."/>
            <person name="Yang H."/>
        </authorList>
    </citation>
    <scope>NUCLEOTIDE SEQUENCE [LARGE SCALE GENOMIC DNA]</scope>
    <source>
        <strain evidence="1 2">CV58</strain>
    </source>
</reference>
<comment type="caution">
    <text evidence="1">The sequence shown here is derived from an EMBL/GenBank/DDBJ whole genome shotgun (WGS) entry which is preliminary data.</text>
</comment>
<evidence type="ECO:0000313" key="2">
    <source>
        <dbReference type="Proteomes" id="UP000072660"/>
    </source>
</evidence>
<dbReference type="RefSeq" id="WP_068387218.1">
    <property type="nucleotide sequence ID" value="NZ_LSZO01000034.1"/>
</dbReference>
<organism evidence="1 2">
    <name type="scientific">Ventosimonas gracilis</name>
    <dbReference type="NCBI Taxonomy" id="1680762"/>
    <lineage>
        <taxon>Bacteria</taxon>
        <taxon>Pseudomonadati</taxon>
        <taxon>Pseudomonadota</taxon>
        <taxon>Gammaproteobacteria</taxon>
        <taxon>Pseudomonadales</taxon>
        <taxon>Ventosimonadaceae</taxon>
        <taxon>Ventosimonas</taxon>
    </lineage>
</organism>
<gene>
    <name evidence="1" type="ORF">AXE65_09770</name>
</gene>
<dbReference type="PANTHER" id="PTHR17985:SF8">
    <property type="entry name" value="TRANSPORT AND GOLGI ORGANIZATION PROTEIN 2 HOMOLOG"/>
    <property type="match status" value="1"/>
</dbReference>
<protein>
    <recommendedName>
        <fullName evidence="3">NRDE family protein</fullName>
    </recommendedName>
</protein>
<dbReference type="PANTHER" id="PTHR17985">
    <property type="entry name" value="SER/THR-RICH PROTEIN T10 IN DGCR REGION"/>
    <property type="match status" value="1"/>
</dbReference>
<dbReference type="Proteomes" id="UP000072660">
    <property type="component" value="Unassembled WGS sequence"/>
</dbReference>
<sequence>MCLIVFAWRPANKLPLVVAANRDEFYTRATLSLAAWADAPWIVAGRDLQAGGSWLGVTQSGRFAALTNIREKNRGQLGKRSRGELVAGFLRGQHSPADYLAEVARHLDDYEGFNLLVGDLHELHYLNARDGQPQKLKAGIYGLSNAALNTPWPKLERCRAALGKALEQDEAQTEALFSLLADRQQAADMELPDTGLTLDFERLLSSPFIASRSYGTRASTVLLRRIDGSMWLGERRFGEGGGYLGENSFTLS</sequence>
<proteinExistence type="predicted"/>
<dbReference type="AlphaFoldDB" id="A0A139SX82"/>
<dbReference type="Pfam" id="PF05742">
    <property type="entry name" value="TANGO2"/>
    <property type="match status" value="1"/>
</dbReference>
<dbReference type="InterPro" id="IPR008551">
    <property type="entry name" value="TANGO2"/>
</dbReference>
<dbReference type="EMBL" id="LSZO01000034">
    <property type="protein sequence ID" value="KXU39218.1"/>
    <property type="molecule type" value="Genomic_DNA"/>
</dbReference>
<name>A0A139SX82_9GAMM</name>
<keyword evidence="2" id="KW-1185">Reference proteome</keyword>